<reference evidence="2 3" key="1">
    <citation type="journal article" date="2019" name="Commun. Biol.">
        <title>The bagworm genome reveals a unique fibroin gene that provides high tensile strength.</title>
        <authorList>
            <person name="Kono N."/>
            <person name="Nakamura H."/>
            <person name="Ohtoshi R."/>
            <person name="Tomita M."/>
            <person name="Numata K."/>
            <person name="Arakawa K."/>
        </authorList>
    </citation>
    <scope>NUCLEOTIDE SEQUENCE [LARGE SCALE GENOMIC DNA]</scope>
</reference>
<sequence length="127" mass="13829">MTAIAALKRSPRQGGWLNHLPLDKIESSTTSSKSTLCTGEPTLNLKNNYYGYASPMEKEKPDASRTFRGAVTFISLGGRSPLSSTITVRGKYFHIVVEVKTEVTAPGGPIAGSPRPRTTDDAEYFYD</sequence>
<dbReference type="Proteomes" id="UP000299102">
    <property type="component" value="Unassembled WGS sequence"/>
</dbReference>
<proteinExistence type="predicted"/>
<evidence type="ECO:0000256" key="1">
    <source>
        <dbReference type="SAM" id="MobiDB-lite"/>
    </source>
</evidence>
<evidence type="ECO:0000313" key="2">
    <source>
        <dbReference type="EMBL" id="GBP62225.1"/>
    </source>
</evidence>
<keyword evidence="3" id="KW-1185">Reference proteome</keyword>
<dbReference type="AlphaFoldDB" id="A0A4C1XJ49"/>
<protein>
    <submittedName>
        <fullName evidence="2">Uncharacterized protein</fullName>
    </submittedName>
</protein>
<accession>A0A4C1XJ49</accession>
<feature type="region of interest" description="Disordered" evidence="1">
    <location>
        <begin position="106"/>
        <end position="127"/>
    </location>
</feature>
<evidence type="ECO:0000313" key="3">
    <source>
        <dbReference type="Proteomes" id="UP000299102"/>
    </source>
</evidence>
<gene>
    <name evidence="2" type="ORF">EVAR_38227_1</name>
</gene>
<organism evidence="2 3">
    <name type="scientific">Eumeta variegata</name>
    <name type="common">Bagworm moth</name>
    <name type="synonym">Eumeta japonica</name>
    <dbReference type="NCBI Taxonomy" id="151549"/>
    <lineage>
        <taxon>Eukaryota</taxon>
        <taxon>Metazoa</taxon>
        <taxon>Ecdysozoa</taxon>
        <taxon>Arthropoda</taxon>
        <taxon>Hexapoda</taxon>
        <taxon>Insecta</taxon>
        <taxon>Pterygota</taxon>
        <taxon>Neoptera</taxon>
        <taxon>Endopterygota</taxon>
        <taxon>Lepidoptera</taxon>
        <taxon>Glossata</taxon>
        <taxon>Ditrysia</taxon>
        <taxon>Tineoidea</taxon>
        <taxon>Psychidae</taxon>
        <taxon>Oiketicinae</taxon>
        <taxon>Eumeta</taxon>
    </lineage>
</organism>
<dbReference type="EMBL" id="BGZK01000835">
    <property type="protein sequence ID" value="GBP62225.1"/>
    <property type="molecule type" value="Genomic_DNA"/>
</dbReference>
<name>A0A4C1XJ49_EUMVA</name>
<comment type="caution">
    <text evidence="2">The sequence shown here is derived from an EMBL/GenBank/DDBJ whole genome shotgun (WGS) entry which is preliminary data.</text>
</comment>